<dbReference type="InterPro" id="IPR029018">
    <property type="entry name" value="Hex-like_dom2"/>
</dbReference>
<comment type="catalytic activity">
    <reaction evidence="1">
        <text>Hydrolysis of terminal non-reducing N-acetyl-D-hexosamine residues in N-acetyl-beta-D-hexosaminides.</text>
        <dbReference type="EC" id="3.2.1.52"/>
    </reaction>
</comment>
<dbReference type="PRINTS" id="PR00738">
    <property type="entry name" value="GLHYDRLASE20"/>
</dbReference>
<dbReference type="GO" id="GO:0030203">
    <property type="term" value="P:glycosaminoglycan metabolic process"/>
    <property type="evidence" value="ECO:0007669"/>
    <property type="project" value="TreeGrafter"/>
</dbReference>
<dbReference type="KEGG" id="bhl:Bache_2794"/>
<dbReference type="Gene3D" id="3.20.20.80">
    <property type="entry name" value="Glycosidases"/>
    <property type="match status" value="1"/>
</dbReference>
<dbReference type="PANTHER" id="PTHR22600">
    <property type="entry name" value="BETA-HEXOSAMINIDASE"/>
    <property type="match status" value="1"/>
</dbReference>
<dbReference type="EMBL" id="CP002352">
    <property type="protein sequence ID" value="ADV44737.1"/>
    <property type="molecule type" value="Genomic_DNA"/>
</dbReference>
<evidence type="ECO:0000256" key="3">
    <source>
        <dbReference type="ARBA" id="ARBA00012663"/>
    </source>
</evidence>
<accession>E6SN84</accession>
<evidence type="ECO:0000259" key="8">
    <source>
        <dbReference type="Pfam" id="PF02838"/>
    </source>
</evidence>
<dbReference type="Proteomes" id="UP000008630">
    <property type="component" value="Chromosome"/>
</dbReference>
<evidence type="ECO:0000259" key="7">
    <source>
        <dbReference type="Pfam" id="PF00728"/>
    </source>
</evidence>
<dbReference type="Pfam" id="PF02838">
    <property type="entry name" value="Glyco_hydro_20b"/>
    <property type="match status" value="1"/>
</dbReference>
<dbReference type="Gene3D" id="3.30.379.10">
    <property type="entry name" value="Chitobiase/beta-hexosaminidase domain 2-like"/>
    <property type="match status" value="1"/>
</dbReference>
<protein>
    <recommendedName>
        <fullName evidence="3">beta-N-acetylhexosaminidase</fullName>
        <ecNumber evidence="3">3.2.1.52</ecNumber>
    </recommendedName>
</protein>
<keyword evidence="4 9" id="KW-0378">Hydrolase</keyword>
<feature type="domain" description="Glycoside hydrolase family 20 catalytic" evidence="7">
    <location>
        <begin position="159"/>
        <end position="503"/>
    </location>
</feature>
<dbReference type="GO" id="GO:0004563">
    <property type="term" value="F:beta-N-acetylhexosaminidase activity"/>
    <property type="evidence" value="ECO:0007669"/>
    <property type="project" value="UniProtKB-EC"/>
</dbReference>
<evidence type="ECO:0000313" key="9">
    <source>
        <dbReference type="EMBL" id="ADV44737.1"/>
    </source>
</evidence>
<sequence length="696" mass="78743">MPKHHFIIHVLLITAFFGMSRNEVNAQSVIPVPLKMEQGNGIFRISKETKIYANLKGKEKKNFNDYLTTLPAPFNVGISTKNGKNENTIILHKAKQGTERAISGPEDYVLEITDRKATICAYSDAGLFYGLQTLLQLAEEDGNGTWAVKNIRVEDSPRFSYRGFMLDVSRHFRSKEFVKKQIDALAYFKLNRLHLHLTDGAGWRIEIKKYPRLTEFAAWRPEANWKKWWFGENARKYCEQSDPRAQGGFYTQDDIRELVNYAAERHITIIPEIEMPAHSEEVLAAYPELSCPEEPYKSADFCVGNEKTFTFLENVLTEVMKLFPSEYIHIGGDEAGKAAWKTCPKCKQRMQNEDLKDVNELQSYLIHRIETFLNAHGRKLLGWDEIMEGGLAPNATVMSWRGEEGGINAVKAGHRAIMSPGSHCYIDGYQDAPYSQPEAIGGYLPLSKVYDYNPIPAALTTEESKLIYGVQANLWCEYIPTAEHCEYMIYPRILALAEVAWSAPARKSYTDFHPRALKAVEWLKAQGYHPFDLKNEIGNRPEASQPVKHLALGKSVKYNAPYNASYAAHGDKSLTDGVCGGWTYSDGIWQGFISSNRLDVVIDMETETELHSISADFLQVVGPEVFLPGQIIISVSSNGTEFTELSRTTYPVVKSDIVAIKRYGWQGEARARYIRYQALAGQEFGGWIFTDEIVVK</sequence>
<dbReference type="InterPro" id="IPR015883">
    <property type="entry name" value="Glyco_hydro_20_cat"/>
</dbReference>
<reference evidence="9 10" key="2">
    <citation type="journal article" date="2011" name="Stand. Genomic Sci.">
        <title>Complete genome sequence of Bacteroides helcogenes type strain (P 36-108).</title>
        <authorList>
            <person name="Pati A."/>
            <person name="Gronow S."/>
            <person name="Zeytun A."/>
            <person name="Lapidus A."/>
            <person name="Nolan M."/>
            <person name="Hammon N."/>
            <person name="Deshpande S."/>
            <person name="Cheng J.F."/>
            <person name="Tapia R."/>
            <person name="Han C."/>
            <person name="Goodwin L."/>
            <person name="Pitluck S."/>
            <person name="Liolios K."/>
            <person name="Pagani I."/>
            <person name="Ivanova N."/>
            <person name="Mavromatis K."/>
            <person name="Chen A."/>
            <person name="Palaniappan K."/>
            <person name="Land M."/>
            <person name="Hauser L."/>
            <person name="Chang Y.J."/>
            <person name="Jeffries C.D."/>
            <person name="Detter J.C."/>
            <person name="Brambilla E."/>
            <person name="Rohde M."/>
            <person name="Goker M."/>
            <person name="Woyke T."/>
            <person name="Bristow J."/>
            <person name="Eisen J.A."/>
            <person name="Markowitz V."/>
            <person name="Hugenholtz P."/>
            <person name="Kyrpides N.C."/>
            <person name="Klenk H.P."/>
            <person name="Lucas S."/>
        </authorList>
    </citation>
    <scope>NUCLEOTIDE SEQUENCE [LARGE SCALE GENOMIC DNA]</scope>
    <source>
        <strain evidence="10">ATCC 35417 / DSM 20613 / JCM 6297 / CCUG 15421 / P 36-108</strain>
    </source>
</reference>
<evidence type="ECO:0000256" key="2">
    <source>
        <dbReference type="ARBA" id="ARBA00006285"/>
    </source>
</evidence>
<evidence type="ECO:0000256" key="4">
    <source>
        <dbReference type="ARBA" id="ARBA00022801"/>
    </source>
</evidence>
<evidence type="ECO:0000313" key="10">
    <source>
        <dbReference type="Proteomes" id="UP000008630"/>
    </source>
</evidence>
<feature type="domain" description="Beta-hexosaminidase bacterial type N-terminal" evidence="8">
    <location>
        <begin position="27"/>
        <end position="155"/>
    </location>
</feature>
<dbReference type="eggNOG" id="COG3525">
    <property type="taxonomic scope" value="Bacteria"/>
</dbReference>
<evidence type="ECO:0000256" key="6">
    <source>
        <dbReference type="PIRSR" id="PIRSR625705-1"/>
    </source>
</evidence>
<dbReference type="SUPFAM" id="SSF51445">
    <property type="entry name" value="(Trans)glycosidases"/>
    <property type="match status" value="1"/>
</dbReference>
<dbReference type="InterPro" id="IPR015882">
    <property type="entry name" value="HEX_bac_N"/>
</dbReference>
<keyword evidence="5 9" id="KW-0326">Glycosidase</keyword>
<keyword evidence="10" id="KW-1185">Reference proteome</keyword>
<gene>
    <name evidence="9" type="ordered locus">Bache_2794</name>
</gene>
<dbReference type="InterPro" id="IPR025705">
    <property type="entry name" value="Beta_hexosaminidase_sua/sub"/>
</dbReference>
<dbReference type="CDD" id="cd06563">
    <property type="entry name" value="GH20_chitobiase-like"/>
    <property type="match status" value="1"/>
</dbReference>
<organism evidence="9 10">
    <name type="scientific">Bacteroides helcogenes (strain ATCC 35417 / DSM 20613 / JCM 6297 / CCUG 15421 / P 36-108)</name>
    <dbReference type="NCBI Taxonomy" id="693979"/>
    <lineage>
        <taxon>Bacteria</taxon>
        <taxon>Pseudomonadati</taxon>
        <taxon>Bacteroidota</taxon>
        <taxon>Bacteroidia</taxon>
        <taxon>Bacteroidales</taxon>
        <taxon>Bacteroidaceae</taxon>
        <taxon>Bacteroides</taxon>
    </lineage>
</organism>
<dbReference type="GO" id="GO:0016020">
    <property type="term" value="C:membrane"/>
    <property type="evidence" value="ECO:0007669"/>
    <property type="project" value="TreeGrafter"/>
</dbReference>
<dbReference type="Pfam" id="PF00728">
    <property type="entry name" value="Glyco_hydro_20"/>
    <property type="match status" value="1"/>
</dbReference>
<dbReference type="STRING" id="693979.Bache_2794"/>
<dbReference type="InterPro" id="IPR017853">
    <property type="entry name" value="GH"/>
</dbReference>
<dbReference type="EC" id="3.2.1.52" evidence="3"/>
<dbReference type="PATRIC" id="fig|693979.3.peg.2927"/>
<dbReference type="Gene3D" id="2.60.120.260">
    <property type="entry name" value="Galactose-binding domain-like"/>
    <property type="match status" value="1"/>
</dbReference>
<name>E6SN84_BACT6</name>
<dbReference type="PANTHER" id="PTHR22600:SF57">
    <property type="entry name" value="BETA-N-ACETYLHEXOSAMINIDASE"/>
    <property type="match status" value="1"/>
</dbReference>
<dbReference type="GO" id="GO:0005975">
    <property type="term" value="P:carbohydrate metabolic process"/>
    <property type="evidence" value="ECO:0007669"/>
    <property type="project" value="InterPro"/>
</dbReference>
<feature type="active site" description="Proton donor" evidence="6">
    <location>
        <position position="334"/>
    </location>
</feature>
<dbReference type="SUPFAM" id="SSF55545">
    <property type="entry name" value="beta-N-acetylhexosaminidase-like domain"/>
    <property type="match status" value="1"/>
</dbReference>
<proteinExistence type="inferred from homology"/>
<dbReference type="HOGENOM" id="CLU_007082_5_0_10"/>
<reference key="1">
    <citation type="submission" date="2010-11" db="EMBL/GenBank/DDBJ databases">
        <title>The complete genome of Bacteroides helcogenes P 36-108.</title>
        <authorList>
            <consortium name="US DOE Joint Genome Institute (JGI-PGF)"/>
            <person name="Lucas S."/>
            <person name="Copeland A."/>
            <person name="Lapidus A."/>
            <person name="Bruce D."/>
            <person name="Goodwin L."/>
            <person name="Pitluck S."/>
            <person name="Kyrpides N."/>
            <person name="Mavromatis K."/>
            <person name="Ivanova N."/>
            <person name="Zeytun A."/>
            <person name="Brettin T."/>
            <person name="Detter J.C."/>
            <person name="Tapia R."/>
            <person name="Han C."/>
            <person name="Land M."/>
            <person name="Hauser L."/>
            <person name="Markowitz V."/>
            <person name="Cheng J.-F."/>
            <person name="Hugenholtz P."/>
            <person name="Woyke T."/>
            <person name="Wu D."/>
            <person name="Gronow S."/>
            <person name="Wellnitz S."/>
            <person name="Brambilla E."/>
            <person name="Klenk H.-P."/>
            <person name="Eisen J.A."/>
        </authorList>
    </citation>
    <scope>NUCLEOTIDE SEQUENCE</scope>
    <source>
        <strain>P 36-108</strain>
    </source>
</reference>
<comment type="similarity">
    <text evidence="2">Belongs to the glycosyl hydrolase 20 family.</text>
</comment>
<evidence type="ECO:0000256" key="5">
    <source>
        <dbReference type="ARBA" id="ARBA00023295"/>
    </source>
</evidence>
<dbReference type="OrthoDB" id="1090159at2"/>
<dbReference type="AlphaFoldDB" id="E6SN84"/>
<evidence type="ECO:0000256" key="1">
    <source>
        <dbReference type="ARBA" id="ARBA00001231"/>
    </source>
</evidence>